<dbReference type="InterPro" id="IPR036779">
    <property type="entry name" value="LysM_dom_sf"/>
</dbReference>
<dbReference type="Gene3D" id="3.10.350.10">
    <property type="entry name" value="LysM domain"/>
    <property type="match status" value="1"/>
</dbReference>
<dbReference type="SMART" id="SM00257">
    <property type="entry name" value="LysM"/>
    <property type="match status" value="1"/>
</dbReference>
<dbReference type="CDD" id="cd12797">
    <property type="entry name" value="M23_peptidase"/>
    <property type="match status" value="1"/>
</dbReference>
<reference evidence="4 5" key="1">
    <citation type="submission" date="2019-07" db="EMBL/GenBank/DDBJ databases">
        <title>The pathways for chlorine oxyanion respiration interact through the shared metabolite chlorate.</title>
        <authorList>
            <person name="Barnum T.P."/>
            <person name="Cheng Y."/>
            <person name="Hill K.A."/>
            <person name="Lucas L.N."/>
            <person name="Carlson H.K."/>
            <person name="Coates J.D."/>
        </authorList>
    </citation>
    <scope>NUCLEOTIDE SEQUENCE [LARGE SCALE GENOMIC DNA]</scope>
    <source>
        <strain evidence="4">BK-3</strain>
    </source>
</reference>
<evidence type="ECO:0000313" key="5">
    <source>
        <dbReference type="Proteomes" id="UP000317355"/>
    </source>
</evidence>
<name>A0A558D116_9GAMM</name>
<feature type="compositionally biased region" description="Polar residues" evidence="2">
    <location>
        <begin position="119"/>
        <end position="135"/>
    </location>
</feature>
<dbReference type="PANTHER" id="PTHR21666">
    <property type="entry name" value="PEPTIDASE-RELATED"/>
    <property type="match status" value="1"/>
</dbReference>
<evidence type="ECO:0000259" key="3">
    <source>
        <dbReference type="PROSITE" id="PS51782"/>
    </source>
</evidence>
<gene>
    <name evidence="4" type="ORF">FHK82_09370</name>
</gene>
<feature type="compositionally biased region" description="Basic and acidic residues" evidence="2">
    <location>
        <begin position="159"/>
        <end position="168"/>
    </location>
</feature>
<dbReference type="GO" id="GO:0004222">
    <property type="term" value="F:metalloendopeptidase activity"/>
    <property type="evidence" value="ECO:0007669"/>
    <property type="project" value="TreeGrafter"/>
</dbReference>
<evidence type="ECO:0000256" key="1">
    <source>
        <dbReference type="ARBA" id="ARBA00038420"/>
    </source>
</evidence>
<evidence type="ECO:0000313" key="4">
    <source>
        <dbReference type="EMBL" id="TVT54717.1"/>
    </source>
</evidence>
<comment type="caution">
    <text evidence="4">The sequence shown here is derived from an EMBL/GenBank/DDBJ whole genome shotgun (WGS) entry which is preliminary data.</text>
</comment>
<protein>
    <submittedName>
        <fullName evidence="4">Peptidoglycan DD-metalloendopeptidase family protein</fullName>
    </submittedName>
</protein>
<feature type="domain" description="LysM" evidence="3">
    <location>
        <begin position="66"/>
        <end position="110"/>
    </location>
</feature>
<accession>A0A558D116</accession>
<dbReference type="PROSITE" id="PS51782">
    <property type="entry name" value="LYSM"/>
    <property type="match status" value="1"/>
</dbReference>
<comment type="similarity">
    <text evidence="1">Belongs to the E.coli NlpD/Haemophilus LppB family.</text>
</comment>
<dbReference type="PANTHER" id="PTHR21666:SF263">
    <property type="entry name" value="MUREIN HYDROLASE ACTIVATOR NLPD"/>
    <property type="match status" value="1"/>
</dbReference>
<dbReference type="InterPro" id="IPR018392">
    <property type="entry name" value="LysM"/>
</dbReference>
<proteinExistence type="inferred from homology"/>
<dbReference type="InterPro" id="IPR011055">
    <property type="entry name" value="Dup_hybrid_motif"/>
</dbReference>
<dbReference type="GO" id="GO:0032153">
    <property type="term" value="C:cell division site"/>
    <property type="evidence" value="ECO:0007669"/>
    <property type="project" value="TreeGrafter"/>
</dbReference>
<dbReference type="GO" id="GO:0009279">
    <property type="term" value="C:cell outer membrane"/>
    <property type="evidence" value="ECO:0007669"/>
    <property type="project" value="TreeGrafter"/>
</dbReference>
<organism evidence="4 5">
    <name type="scientific">Sedimenticola thiotaurini</name>
    <dbReference type="NCBI Taxonomy" id="1543721"/>
    <lineage>
        <taxon>Bacteria</taxon>
        <taxon>Pseudomonadati</taxon>
        <taxon>Pseudomonadota</taxon>
        <taxon>Gammaproteobacteria</taxon>
        <taxon>Chromatiales</taxon>
        <taxon>Sedimenticolaceae</taxon>
        <taxon>Sedimenticola</taxon>
    </lineage>
</organism>
<evidence type="ECO:0000256" key="2">
    <source>
        <dbReference type="SAM" id="MobiDB-lite"/>
    </source>
</evidence>
<dbReference type="InterPro" id="IPR050570">
    <property type="entry name" value="Cell_wall_metabolism_enzyme"/>
</dbReference>
<dbReference type="InterPro" id="IPR016047">
    <property type="entry name" value="M23ase_b-sheet_dom"/>
</dbReference>
<dbReference type="EMBL" id="VMRY01000040">
    <property type="protein sequence ID" value="TVT54717.1"/>
    <property type="molecule type" value="Genomic_DNA"/>
</dbReference>
<dbReference type="SUPFAM" id="SSF51261">
    <property type="entry name" value="Duplicated hybrid motif"/>
    <property type="match status" value="1"/>
</dbReference>
<dbReference type="AlphaFoldDB" id="A0A558D116"/>
<dbReference type="Pfam" id="PF01551">
    <property type="entry name" value="Peptidase_M23"/>
    <property type="match status" value="1"/>
</dbReference>
<dbReference type="CDD" id="cd00118">
    <property type="entry name" value="LysM"/>
    <property type="match status" value="1"/>
</dbReference>
<sequence>MIGIEIVGPNARMIGNALLTWSIRILNACLLVLLLSQLLTGCSAPVRAPVVSHDAPLIRNTSVRPSTYRVRTGDTLYSIAWRYGIDYSSVARWNGIRYPYTIYPGQRLSLAPVKRPTRRPSQAVSSVKTPKTQGAGSARKPVVSDKRVSGTNSKGVVSKKPDGKKTPEPLKLQWLWPTNGSIAERFVKGDPVRKGVKISGRFGATVKAAESGKVVYAGNGLIGYGRLVIIKHNKNYLSAYGYNRKMHVKEGDTVNKGMRIAEMGSDGSGKPMLHFEIRRNGAPIDPLKLLPRQP</sequence>
<dbReference type="Gene3D" id="2.70.70.10">
    <property type="entry name" value="Glucose Permease (Domain IIA)"/>
    <property type="match status" value="1"/>
</dbReference>
<dbReference type="Proteomes" id="UP000317355">
    <property type="component" value="Unassembled WGS sequence"/>
</dbReference>
<feature type="region of interest" description="Disordered" evidence="2">
    <location>
        <begin position="111"/>
        <end position="169"/>
    </location>
</feature>
<dbReference type="Pfam" id="PF01476">
    <property type="entry name" value="LysM"/>
    <property type="match status" value="1"/>
</dbReference>